<dbReference type="EMBL" id="VYZN01000030">
    <property type="protein sequence ID" value="KAE9534082.1"/>
    <property type="molecule type" value="Genomic_DNA"/>
</dbReference>
<evidence type="ECO:0000256" key="2">
    <source>
        <dbReference type="ARBA" id="ARBA00022685"/>
    </source>
</evidence>
<feature type="region of interest" description="Disordered" evidence="4">
    <location>
        <begin position="78"/>
        <end position="101"/>
    </location>
</feature>
<feature type="compositionally biased region" description="Low complexity" evidence="4">
    <location>
        <begin position="78"/>
        <end position="89"/>
    </location>
</feature>
<dbReference type="Proteomes" id="UP000475862">
    <property type="component" value="Unassembled WGS sequence"/>
</dbReference>
<protein>
    <recommendedName>
        <fullName evidence="7">Insulin-like domain-containing protein</fullName>
    </recommendedName>
</protein>
<keyword evidence="3" id="KW-0732">Signal</keyword>
<evidence type="ECO:0008006" key="7">
    <source>
        <dbReference type="Google" id="ProtNLM"/>
    </source>
</evidence>
<keyword evidence="2" id="KW-0165">Cleavage on pair of basic residues</keyword>
<evidence type="ECO:0000256" key="1">
    <source>
        <dbReference type="ARBA" id="ARBA00009034"/>
    </source>
</evidence>
<reference evidence="5 6" key="1">
    <citation type="submission" date="2019-08" db="EMBL/GenBank/DDBJ databases">
        <title>The genome of the soybean aphid Biotype 1, its phylome, world population structure and adaptation to the North American continent.</title>
        <authorList>
            <person name="Giordano R."/>
            <person name="Donthu R.K."/>
            <person name="Hernandez A.G."/>
            <person name="Wright C.L."/>
            <person name="Zimin A.V."/>
        </authorList>
    </citation>
    <scope>NUCLEOTIDE SEQUENCE [LARGE SCALE GENOMIC DNA]</scope>
    <source>
        <tissue evidence="5">Whole aphids</tissue>
    </source>
</reference>
<dbReference type="SUPFAM" id="SSF56994">
    <property type="entry name" value="Insulin-like"/>
    <property type="match status" value="1"/>
</dbReference>
<dbReference type="PROSITE" id="PS00262">
    <property type="entry name" value="INSULIN"/>
    <property type="match status" value="1"/>
</dbReference>
<dbReference type="OrthoDB" id="10414988at2759"/>
<organism evidence="5 6">
    <name type="scientific">Aphis glycines</name>
    <name type="common">Soybean aphid</name>
    <dbReference type="NCBI Taxonomy" id="307491"/>
    <lineage>
        <taxon>Eukaryota</taxon>
        <taxon>Metazoa</taxon>
        <taxon>Ecdysozoa</taxon>
        <taxon>Arthropoda</taxon>
        <taxon>Hexapoda</taxon>
        <taxon>Insecta</taxon>
        <taxon>Pterygota</taxon>
        <taxon>Neoptera</taxon>
        <taxon>Paraneoptera</taxon>
        <taxon>Hemiptera</taxon>
        <taxon>Sternorrhyncha</taxon>
        <taxon>Aphidomorpha</taxon>
        <taxon>Aphidoidea</taxon>
        <taxon>Aphididae</taxon>
        <taxon>Aphidini</taxon>
        <taxon>Aphis</taxon>
        <taxon>Aphis</taxon>
    </lineage>
</organism>
<evidence type="ECO:0000313" key="5">
    <source>
        <dbReference type="EMBL" id="KAE9534082.1"/>
    </source>
</evidence>
<evidence type="ECO:0000256" key="3">
    <source>
        <dbReference type="ARBA" id="ARBA00022729"/>
    </source>
</evidence>
<sequence>MIEFPITAQYYYVTLAEFEKQESNRFLINACCTKECNLKFIQAHCPDLRTKSYNVNSSTIPAETPTPVPVHTIMSTTTTTTSTTMSTTTRPPPTKPTTSPIPATQESHGLWYYTLFTVICSTNANPAFGLITTFICNNWNTCIRFTVIRQLPRRNSIFGNNRIPCNTRDRIRLVGINFSRSGASITTRVRNFVKIVIVMLACSTALGAPGPSSMRVDPWEVTQKYCGQLLKASIKIICKGRSQKVTLAEFEKQESNRFLINACCTKECNLKFIQAHCPDLRTKSYNVNSSTIPAETPTPVPVHTIMSTTTTTTSTTMSTTTRPPPTKPTTSPIPATQESHGLWYYVLFPLHNPFYSNFYLP</sequence>
<dbReference type="Gene3D" id="1.10.100.10">
    <property type="entry name" value="Insulin-like"/>
    <property type="match status" value="1"/>
</dbReference>
<dbReference type="InterPro" id="IPR036438">
    <property type="entry name" value="Insulin-like_sf"/>
</dbReference>
<feature type="compositionally biased region" description="Low complexity" evidence="4">
    <location>
        <begin position="310"/>
        <end position="321"/>
    </location>
</feature>
<feature type="region of interest" description="Disordered" evidence="4">
    <location>
        <begin position="310"/>
        <end position="333"/>
    </location>
</feature>
<gene>
    <name evidence="5" type="ORF">AGLY_008818</name>
</gene>
<evidence type="ECO:0000256" key="4">
    <source>
        <dbReference type="SAM" id="MobiDB-lite"/>
    </source>
</evidence>
<proteinExistence type="inferred from homology"/>
<dbReference type="GO" id="GO:0005576">
    <property type="term" value="C:extracellular region"/>
    <property type="evidence" value="ECO:0007669"/>
    <property type="project" value="UniProtKB-ARBA"/>
</dbReference>
<dbReference type="InterPro" id="IPR022353">
    <property type="entry name" value="Insulin_CS"/>
</dbReference>
<keyword evidence="6" id="KW-1185">Reference proteome</keyword>
<dbReference type="AlphaFoldDB" id="A0A6G0TK19"/>
<accession>A0A6G0TK19</accession>
<comment type="caution">
    <text evidence="5">The sequence shown here is derived from an EMBL/GenBank/DDBJ whole genome shotgun (WGS) entry which is preliminary data.</text>
</comment>
<evidence type="ECO:0000313" key="6">
    <source>
        <dbReference type="Proteomes" id="UP000475862"/>
    </source>
</evidence>
<name>A0A6G0TK19_APHGL</name>
<comment type="similarity">
    <text evidence="1">Belongs to the insulin family.</text>
</comment>